<dbReference type="PANTHER" id="PTHR30592:SF1">
    <property type="entry name" value="SULFUR CARRIER PROTEIN FDHD"/>
    <property type="match status" value="1"/>
</dbReference>
<protein>
    <recommendedName>
        <fullName evidence="3">Sulfur carrier protein FdhD</fullName>
    </recommendedName>
</protein>
<keyword evidence="2 3" id="KW-0501">Molybdenum cofactor biosynthesis</keyword>
<comment type="caution">
    <text evidence="5">The sequence shown here is derived from an EMBL/GenBank/DDBJ whole genome shotgun (WGS) entry which is preliminary data.</text>
</comment>
<evidence type="ECO:0000313" key="6">
    <source>
        <dbReference type="Proteomes" id="UP000031599"/>
    </source>
</evidence>
<dbReference type="Pfam" id="PF02634">
    <property type="entry name" value="FdhD-NarQ"/>
    <property type="match status" value="1"/>
</dbReference>
<feature type="region of interest" description="Disordered" evidence="4">
    <location>
        <begin position="1"/>
        <end position="20"/>
    </location>
</feature>
<dbReference type="Proteomes" id="UP000031599">
    <property type="component" value="Unassembled WGS sequence"/>
</dbReference>
<dbReference type="AlphaFoldDB" id="A0A0C2D6F4"/>
<feature type="active site" description="Cysteine persulfide intermediate" evidence="3">
    <location>
        <position position="136"/>
    </location>
</feature>
<evidence type="ECO:0000256" key="2">
    <source>
        <dbReference type="ARBA" id="ARBA00023150"/>
    </source>
</evidence>
<gene>
    <name evidence="3" type="primary">fdhD</name>
    <name evidence="5" type="ORF">DB30_03523</name>
</gene>
<dbReference type="Gene3D" id="3.40.140.10">
    <property type="entry name" value="Cytidine Deaminase, domain 2"/>
    <property type="match status" value="1"/>
</dbReference>
<evidence type="ECO:0000256" key="1">
    <source>
        <dbReference type="ARBA" id="ARBA00022490"/>
    </source>
</evidence>
<evidence type="ECO:0000256" key="3">
    <source>
        <dbReference type="HAMAP-Rule" id="MF_00187"/>
    </source>
</evidence>
<dbReference type="InterPro" id="IPR016193">
    <property type="entry name" value="Cytidine_deaminase-like"/>
</dbReference>
<dbReference type="GO" id="GO:0097163">
    <property type="term" value="F:sulfur carrier activity"/>
    <property type="evidence" value="ECO:0007669"/>
    <property type="project" value="UniProtKB-UniRule"/>
</dbReference>
<dbReference type="EMBL" id="JMCC02000028">
    <property type="protein sequence ID" value="KIG17210.1"/>
    <property type="molecule type" value="Genomic_DNA"/>
</dbReference>
<name>A0A0C2D6F4_9BACT</name>
<feature type="binding site" evidence="3">
    <location>
        <begin position="281"/>
        <end position="286"/>
    </location>
    <ligand>
        <name>Mo-bis(molybdopterin guanine dinucleotide)</name>
        <dbReference type="ChEBI" id="CHEBI:60539"/>
    </ligand>
</feature>
<accession>A0A0C2D6F4</accession>
<dbReference type="PIRSF" id="PIRSF015626">
    <property type="entry name" value="FdhD"/>
    <property type="match status" value="1"/>
</dbReference>
<organism evidence="5 6">
    <name type="scientific">Enhygromyxa salina</name>
    <dbReference type="NCBI Taxonomy" id="215803"/>
    <lineage>
        <taxon>Bacteria</taxon>
        <taxon>Pseudomonadati</taxon>
        <taxon>Myxococcota</taxon>
        <taxon>Polyangia</taxon>
        <taxon>Nannocystales</taxon>
        <taxon>Nannocystaceae</taxon>
        <taxon>Enhygromyxa</taxon>
    </lineage>
</organism>
<comment type="similarity">
    <text evidence="3">Belongs to the FdhD family.</text>
</comment>
<dbReference type="GO" id="GO:0005737">
    <property type="term" value="C:cytoplasm"/>
    <property type="evidence" value="ECO:0007669"/>
    <property type="project" value="UniProtKB-SubCell"/>
</dbReference>
<comment type="function">
    <text evidence="3">Required for formate dehydrogenase (FDH) activity. Acts as a sulfur carrier protein that transfers sulfur from IscS to the molybdenum cofactor prior to its insertion into FDH.</text>
</comment>
<reference evidence="5 6" key="1">
    <citation type="submission" date="2014-12" db="EMBL/GenBank/DDBJ databases">
        <title>Genome assembly of Enhygromyxa salina DSM 15201.</title>
        <authorList>
            <person name="Sharma G."/>
            <person name="Subramanian S."/>
        </authorList>
    </citation>
    <scope>NUCLEOTIDE SEQUENCE [LARGE SCALE GENOMIC DNA]</scope>
    <source>
        <strain evidence="5 6">DSM 15201</strain>
    </source>
</reference>
<keyword evidence="1 3" id="KW-0963">Cytoplasm</keyword>
<dbReference type="PANTHER" id="PTHR30592">
    <property type="entry name" value="FORMATE DEHYDROGENASE"/>
    <property type="match status" value="1"/>
</dbReference>
<dbReference type="HAMAP" id="MF_00187">
    <property type="entry name" value="FdhD"/>
    <property type="match status" value="1"/>
</dbReference>
<proteinExistence type="inferred from homology"/>
<dbReference type="NCBIfam" id="NF001943">
    <property type="entry name" value="PRK00724.1-2"/>
    <property type="match status" value="1"/>
</dbReference>
<evidence type="ECO:0000313" key="5">
    <source>
        <dbReference type="EMBL" id="KIG17210.1"/>
    </source>
</evidence>
<dbReference type="GO" id="GO:0016783">
    <property type="term" value="F:sulfurtransferase activity"/>
    <property type="evidence" value="ECO:0007669"/>
    <property type="project" value="InterPro"/>
</dbReference>
<dbReference type="SUPFAM" id="SSF53927">
    <property type="entry name" value="Cytidine deaminase-like"/>
    <property type="match status" value="1"/>
</dbReference>
<sequence length="302" mass="32465">MGSPARAATLAPMSDPDPREIDDDGFAAVERSAWIDGRASAVELDMLAREEPLEIRVNQVAIAVVMRTPGDDEELVRGFLLSERIVAGVDDIASMRHCDNVETPEAEDNVMLVRLDPSVQVDLAALRRNMYASSSCGVCGKASIEAAMALPELAQLCDAPGPQLRVNVETLTSLPARLRAQQLVFDRTGGLHGAGLFDADGQPWVVREDVGRHNAVDKVFGWAARERVDFSRCVLMVSGRVSFEIVQKALALGIPIVAAVSAPTSLAVELAREAGISLVAFVRDRRLCVYAGEHRIVAAPTS</sequence>
<dbReference type="GO" id="GO:0006777">
    <property type="term" value="P:Mo-molybdopterin cofactor biosynthetic process"/>
    <property type="evidence" value="ECO:0007669"/>
    <property type="project" value="UniProtKB-UniRule"/>
</dbReference>
<dbReference type="Gene3D" id="3.10.20.10">
    <property type="match status" value="1"/>
</dbReference>
<comment type="subcellular location">
    <subcellularLocation>
        <location evidence="3">Cytoplasm</location>
    </subcellularLocation>
</comment>
<dbReference type="NCBIfam" id="TIGR00129">
    <property type="entry name" value="fdhD_narQ"/>
    <property type="match status" value="1"/>
</dbReference>
<evidence type="ECO:0000256" key="4">
    <source>
        <dbReference type="SAM" id="MobiDB-lite"/>
    </source>
</evidence>
<dbReference type="InterPro" id="IPR003786">
    <property type="entry name" value="FdhD"/>
</dbReference>